<proteinExistence type="predicted"/>
<dbReference type="EMBL" id="BGPR01001066">
    <property type="protein sequence ID" value="GBM44455.1"/>
    <property type="molecule type" value="Genomic_DNA"/>
</dbReference>
<keyword evidence="3" id="KW-1185">Reference proteome</keyword>
<dbReference type="Proteomes" id="UP000499080">
    <property type="component" value="Unassembled WGS sequence"/>
</dbReference>
<gene>
    <name evidence="2" type="ORF">AVEN_184672_1</name>
</gene>
<evidence type="ECO:0000256" key="1">
    <source>
        <dbReference type="SAM" id="MobiDB-lite"/>
    </source>
</evidence>
<name>A0A4Y2FVJ2_ARAVE</name>
<reference evidence="2 3" key="1">
    <citation type="journal article" date="2019" name="Sci. Rep.">
        <title>Orb-weaving spider Araneus ventricosus genome elucidates the spidroin gene catalogue.</title>
        <authorList>
            <person name="Kono N."/>
            <person name="Nakamura H."/>
            <person name="Ohtoshi R."/>
            <person name="Moran D.A.P."/>
            <person name="Shinohara A."/>
            <person name="Yoshida Y."/>
            <person name="Fujiwara M."/>
            <person name="Mori M."/>
            <person name="Tomita M."/>
            <person name="Arakawa K."/>
        </authorList>
    </citation>
    <scope>NUCLEOTIDE SEQUENCE [LARGE SCALE GENOMIC DNA]</scope>
</reference>
<feature type="compositionally biased region" description="Low complexity" evidence="1">
    <location>
        <begin position="1"/>
        <end position="13"/>
    </location>
</feature>
<accession>A0A4Y2FVJ2</accession>
<organism evidence="2 3">
    <name type="scientific">Araneus ventricosus</name>
    <name type="common">Orbweaver spider</name>
    <name type="synonym">Epeira ventricosa</name>
    <dbReference type="NCBI Taxonomy" id="182803"/>
    <lineage>
        <taxon>Eukaryota</taxon>
        <taxon>Metazoa</taxon>
        <taxon>Ecdysozoa</taxon>
        <taxon>Arthropoda</taxon>
        <taxon>Chelicerata</taxon>
        <taxon>Arachnida</taxon>
        <taxon>Araneae</taxon>
        <taxon>Araneomorphae</taxon>
        <taxon>Entelegynae</taxon>
        <taxon>Araneoidea</taxon>
        <taxon>Araneidae</taxon>
        <taxon>Araneus</taxon>
    </lineage>
</organism>
<evidence type="ECO:0000313" key="2">
    <source>
        <dbReference type="EMBL" id="GBM44455.1"/>
    </source>
</evidence>
<protein>
    <submittedName>
        <fullName evidence="2">Uncharacterized protein</fullName>
    </submittedName>
</protein>
<feature type="compositionally biased region" description="Basic residues" evidence="1">
    <location>
        <begin position="14"/>
        <end position="23"/>
    </location>
</feature>
<feature type="region of interest" description="Disordered" evidence="1">
    <location>
        <begin position="1"/>
        <end position="35"/>
    </location>
</feature>
<dbReference type="AlphaFoldDB" id="A0A4Y2FVJ2"/>
<evidence type="ECO:0000313" key="3">
    <source>
        <dbReference type="Proteomes" id="UP000499080"/>
    </source>
</evidence>
<sequence length="98" mass="11116">MPKTSSTVTVSHVASKKLARRKSVPNYSRGEARTPFTPLSIKQPKITVAIFMRAITCSCRTLLPCNANETLLMRDDNRWDQNKPQLLQLYLAKDVQLL</sequence>
<comment type="caution">
    <text evidence="2">The sequence shown here is derived from an EMBL/GenBank/DDBJ whole genome shotgun (WGS) entry which is preliminary data.</text>
</comment>